<keyword evidence="8" id="KW-0106">Calcium</keyword>
<dbReference type="STRING" id="703135.A0A2A9NXV5"/>
<dbReference type="InterPro" id="IPR002048">
    <property type="entry name" value="EF_hand_dom"/>
</dbReference>
<evidence type="ECO:0000256" key="8">
    <source>
        <dbReference type="ARBA" id="ARBA00022837"/>
    </source>
</evidence>
<dbReference type="GO" id="GO:0005509">
    <property type="term" value="F:calcium ion binding"/>
    <property type="evidence" value="ECO:0007669"/>
    <property type="project" value="InterPro"/>
</dbReference>
<dbReference type="PRINTS" id="PR00926">
    <property type="entry name" value="MITOCARRIER"/>
</dbReference>
<dbReference type="FunFam" id="1.50.40.10:FF:000016">
    <property type="entry name" value="Solute carrier family 25 member 23"/>
    <property type="match status" value="1"/>
</dbReference>
<evidence type="ECO:0000256" key="1">
    <source>
        <dbReference type="ARBA" id="ARBA00004448"/>
    </source>
</evidence>
<comment type="subcellular location">
    <subcellularLocation>
        <location evidence="1">Mitochondrion inner membrane</location>
        <topology evidence="1">Multi-pass membrane protein</topology>
    </subcellularLocation>
</comment>
<keyword evidence="17" id="KW-1185">Reference proteome</keyword>
<feature type="compositionally biased region" description="Acidic residues" evidence="14">
    <location>
        <begin position="240"/>
        <end position="252"/>
    </location>
</feature>
<accession>A0A2A9NXV5</accession>
<evidence type="ECO:0000256" key="9">
    <source>
        <dbReference type="ARBA" id="ARBA00022989"/>
    </source>
</evidence>
<dbReference type="Gene3D" id="1.10.238.10">
    <property type="entry name" value="EF-hand"/>
    <property type="match status" value="1"/>
</dbReference>
<feature type="repeat" description="Solcar" evidence="12">
    <location>
        <begin position="372"/>
        <end position="456"/>
    </location>
</feature>
<name>A0A2A9NXV5_9AGAR</name>
<dbReference type="GO" id="GO:0005743">
    <property type="term" value="C:mitochondrial inner membrane"/>
    <property type="evidence" value="ECO:0007669"/>
    <property type="project" value="UniProtKB-SubCell"/>
</dbReference>
<organism evidence="16 17">
    <name type="scientific">Amanita thiersii Skay4041</name>
    <dbReference type="NCBI Taxonomy" id="703135"/>
    <lineage>
        <taxon>Eukaryota</taxon>
        <taxon>Fungi</taxon>
        <taxon>Dikarya</taxon>
        <taxon>Basidiomycota</taxon>
        <taxon>Agaricomycotina</taxon>
        <taxon>Agaricomycetes</taxon>
        <taxon>Agaricomycetidae</taxon>
        <taxon>Agaricales</taxon>
        <taxon>Pluteineae</taxon>
        <taxon>Amanitaceae</taxon>
        <taxon>Amanita</taxon>
    </lineage>
</organism>
<evidence type="ECO:0000256" key="10">
    <source>
        <dbReference type="ARBA" id="ARBA00023128"/>
    </source>
</evidence>
<keyword evidence="10" id="KW-0496">Mitochondrion</keyword>
<dbReference type="PROSITE" id="PS00018">
    <property type="entry name" value="EF_HAND_1"/>
    <property type="match status" value="1"/>
</dbReference>
<evidence type="ECO:0000256" key="3">
    <source>
        <dbReference type="ARBA" id="ARBA00022448"/>
    </source>
</evidence>
<feature type="repeat" description="Solcar" evidence="12">
    <location>
        <begin position="260"/>
        <end position="358"/>
    </location>
</feature>
<dbReference type="InterPro" id="IPR018247">
    <property type="entry name" value="EF_Hand_1_Ca_BS"/>
</dbReference>
<feature type="domain" description="EF-hand" evidence="15">
    <location>
        <begin position="104"/>
        <end position="140"/>
    </location>
</feature>
<keyword evidence="11 12" id="KW-0472">Membrane</keyword>
<dbReference type="InterPro" id="IPR023395">
    <property type="entry name" value="MCP_dom_sf"/>
</dbReference>
<dbReference type="PROSITE" id="PS50222">
    <property type="entry name" value="EF_HAND_2"/>
    <property type="match status" value="1"/>
</dbReference>
<dbReference type="InterPro" id="IPR002067">
    <property type="entry name" value="MCP"/>
</dbReference>
<evidence type="ECO:0000256" key="7">
    <source>
        <dbReference type="ARBA" id="ARBA00022792"/>
    </source>
</evidence>
<dbReference type="Gene3D" id="1.50.40.10">
    <property type="entry name" value="Mitochondrial carrier domain"/>
    <property type="match status" value="1"/>
</dbReference>
<comment type="similarity">
    <text evidence="2 13">Belongs to the mitochondrial carrier (TC 2.A.29) family.</text>
</comment>
<keyword evidence="4 12" id="KW-0812">Transmembrane</keyword>
<protein>
    <recommendedName>
        <fullName evidence="15">EF-hand domain-containing protein</fullName>
    </recommendedName>
</protein>
<dbReference type="Pfam" id="PF00153">
    <property type="entry name" value="Mito_carr"/>
    <property type="match status" value="3"/>
</dbReference>
<dbReference type="PROSITE" id="PS50920">
    <property type="entry name" value="SOLCAR"/>
    <property type="match status" value="3"/>
</dbReference>
<evidence type="ECO:0000256" key="11">
    <source>
        <dbReference type="ARBA" id="ARBA00023136"/>
    </source>
</evidence>
<dbReference type="PANTHER" id="PTHR24089">
    <property type="entry name" value="SOLUTE CARRIER FAMILY 25"/>
    <property type="match status" value="1"/>
</dbReference>
<keyword evidence="5" id="KW-0479">Metal-binding</keyword>
<evidence type="ECO:0000256" key="13">
    <source>
        <dbReference type="RuleBase" id="RU000488"/>
    </source>
</evidence>
<sequence length="555" mass="61305">MAYTIPTSPAHIPLHHSHTLASFRDAEGTHRRRSHLRDLWLRLPDTLKNTLEDYHHLPTIELTPSEVVLWKKMYDTELLVHCGVSSEGHPGSVGWNEFISYVNIKEAELWDIFHNELDLNGDGLLNAQELSFALRRAGIDLTPERLSEFIAYLNSSPQSHVVTFNQFRDFLLLLPRKASPAEIYRYYTIKKHLCDAGKGSGPVIMNGDISLNAQDKPPDSTPIKSSAPMSHHTDTSRDDESADEDFAEDDDEHPGFLGGNTSLKFLLAGGIAGAVSRTCTAPFDRLKVFLITRPLDLGGTPVSSRPSLSGVKVIGNAVARIYAEGGVLAFWTGNGLSVAKIFPESAIKFFAYESAKRAFALYWDKVDDPRDISGASRFLSGGIGGITSQLTIYPIETLKTQMMSNTGQRRSMVEAARHVWTLGGMRAYYRGLMIGLIGVFPYSAIDMSAFEALKLTYLKSTGKEEPGVMALLAFGSISGSVGATSVYPLNLVRTRLQASGSPGHPQRYSGVWDVAVKTWERDGWRGFYRGLFPTLAKVVPSVSISYVVYEHSKRR</sequence>
<evidence type="ECO:0000256" key="5">
    <source>
        <dbReference type="ARBA" id="ARBA00022723"/>
    </source>
</evidence>
<evidence type="ECO:0000256" key="14">
    <source>
        <dbReference type="SAM" id="MobiDB-lite"/>
    </source>
</evidence>
<reference evidence="16 17" key="1">
    <citation type="submission" date="2014-02" db="EMBL/GenBank/DDBJ databases">
        <title>Transposable element dynamics among asymbiotic and ectomycorrhizal Amanita fungi.</title>
        <authorList>
            <consortium name="DOE Joint Genome Institute"/>
            <person name="Hess J."/>
            <person name="Skrede I."/>
            <person name="Wolfe B."/>
            <person name="LaButti K."/>
            <person name="Ohm R.A."/>
            <person name="Grigoriev I.V."/>
            <person name="Pringle A."/>
        </authorList>
    </citation>
    <scope>NUCLEOTIDE SEQUENCE [LARGE SCALE GENOMIC DNA]</scope>
    <source>
        <strain evidence="16 17">SKay4041</strain>
    </source>
</reference>
<evidence type="ECO:0000313" key="17">
    <source>
        <dbReference type="Proteomes" id="UP000242287"/>
    </source>
</evidence>
<dbReference type="SUPFAM" id="SSF47473">
    <property type="entry name" value="EF-hand"/>
    <property type="match status" value="1"/>
</dbReference>
<feature type="repeat" description="Solcar" evidence="12">
    <location>
        <begin position="466"/>
        <end position="555"/>
    </location>
</feature>
<dbReference type="Proteomes" id="UP000242287">
    <property type="component" value="Unassembled WGS sequence"/>
</dbReference>
<dbReference type="EMBL" id="KZ301977">
    <property type="protein sequence ID" value="PFH52786.1"/>
    <property type="molecule type" value="Genomic_DNA"/>
</dbReference>
<evidence type="ECO:0000256" key="2">
    <source>
        <dbReference type="ARBA" id="ARBA00006375"/>
    </source>
</evidence>
<keyword evidence="7" id="KW-0999">Mitochondrion inner membrane</keyword>
<dbReference type="OrthoDB" id="270584at2759"/>
<gene>
    <name evidence="16" type="ORF">AMATHDRAFT_139300</name>
</gene>
<dbReference type="InterPro" id="IPR011992">
    <property type="entry name" value="EF-hand-dom_pair"/>
</dbReference>
<keyword evidence="6" id="KW-0677">Repeat</keyword>
<evidence type="ECO:0000256" key="6">
    <source>
        <dbReference type="ARBA" id="ARBA00022737"/>
    </source>
</evidence>
<proteinExistence type="inferred from homology"/>
<dbReference type="AlphaFoldDB" id="A0A2A9NXV5"/>
<evidence type="ECO:0000259" key="15">
    <source>
        <dbReference type="PROSITE" id="PS50222"/>
    </source>
</evidence>
<evidence type="ECO:0000256" key="4">
    <source>
        <dbReference type="ARBA" id="ARBA00022692"/>
    </source>
</evidence>
<feature type="region of interest" description="Disordered" evidence="14">
    <location>
        <begin position="207"/>
        <end position="253"/>
    </location>
</feature>
<keyword evidence="3 13" id="KW-0813">Transport</keyword>
<keyword evidence="9" id="KW-1133">Transmembrane helix</keyword>
<evidence type="ECO:0000313" key="16">
    <source>
        <dbReference type="EMBL" id="PFH52786.1"/>
    </source>
</evidence>
<dbReference type="InterPro" id="IPR018108">
    <property type="entry name" value="MCP_transmembrane"/>
</dbReference>
<dbReference type="GO" id="GO:0055085">
    <property type="term" value="P:transmembrane transport"/>
    <property type="evidence" value="ECO:0007669"/>
    <property type="project" value="InterPro"/>
</dbReference>
<dbReference type="SUPFAM" id="SSF103506">
    <property type="entry name" value="Mitochondrial carrier"/>
    <property type="match status" value="1"/>
</dbReference>
<evidence type="ECO:0000256" key="12">
    <source>
        <dbReference type="PROSITE-ProRule" id="PRU00282"/>
    </source>
</evidence>